<protein>
    <submittedName>
        <fullName evidence="7">Diacylglycerol kinase family protein</fullName>
        <ecNumber evidence="7">2.7.1.-</ecNumber>
    </submittedName>
</protein>
<dbReference type="Pfam" id="PF19279">
    <property type="entry name" value="YegS_C"/>
    <property type="match status" value="1"/>
</dbReference>
<evidence type="ECO:0000313" key="9">
    <source>
        <dbReference type="Proteomes" id="UP001570846"/>
    </source>
</evidence>
<dbReference type="Gene3D" id="2.60.200.40">
    <property type="match status" value="1"/>
</dbReference>
<dbReference type="GO" id="GO:0005886">
    <property type="term" value="C:plasma membrane"/>
    <property type="evidence" value="ECO:0007669"/>
    <property type="project" value="TreeGrafter"/>
</dbReference>
<dbReference type="SUPFAM" id="SSF111331">
    <property type="entry name" value="NAD kinase/diacylglycerol kinase-like"/>
    <property type="match status" value="1"/>
</dbReference>
<organism evidence="6 8">
    <name type="scientific">Rufibacter glacialis</name>
    <dbReference type="NCBI Taxonomy" id="1259555"/>
    <lineage>
        <taxon>Bacteria</taxon>
        <taxon>Pseudomonadati</taxon>
        <taxon>Bacteroidota</taxon>
        <taxon>Cytophagia</taxon>
        <taxon>Cytophagales</taxon>
        <taxon>Hymenobacteraceae</taxon>
        <taxon>Rufibacter</taxon>
    </lineage>
</organism>
<dbReference type="InterPro" id="IPR017438">
    <property type="entry name" value="ATP-NAD_kinase_N"/>
</dbReference>
<evidence type="ECO:0000313" key="6">
    <source>
        <dbReference type="EMBL" id="KAA6431935.1"/>
    </source>
</evidence>
<dbReference type="OrthoDB" id="9786026at2"/>
<reference evidence="7 9" key="3">
    <citation type="submission" date="2024-08" db="EMBL/GenBank/DDBJ databases">
        <authorList>
            <person name="Wei W."/>
        </authorList>
    </citation>
    <scope>NUCLEOTIDE SEQUENCE [LARGE SCALE GENOMIC DNA]</scope>
    <source>
        <strain evidence="7 9">XU2</strain>
    </source>
</reference>
<dbReference type="PROSITE" id="PS50146">
    <property type="entry name" value="DAGK"/>
    <property type="match status" value="1"/>
</dbReference>
<evidence type="ECO:0000259" key="5">
    <source>
        <dbReference type="PROSITE" id="PS50146"/>
    </source>
</evidence>
<evidence type="ECO:0000313" key="7">
    <source>
        <dbReference type="EMBL" id="MFA1771584.1"/>
    </source>
</evidence>
<accession>A0A5M8Q7N3</accession>
<feature type="domain" description="DAGKc" evidence="5">
    <location>
        <begin position="1"/>
        <end position="129"/>
    </location>
</feature>
<dbReference type="EMBL" id="JBGOGF010000005">
    <property type="protein sequence ID" value="MFA1771584.1"/>
    <property type="molecule type" value="Genomic_DNA"/>
</dbReference>
<evidence type="ECO:0000256" key="2">
    <source>
        <dbReference type="ARBA" id="ARBA00022741"/>
    </source>
</evidence>
<dbReference type="SMART" id="SM00046">
    <property type="entry name" value="DAGKc"/>
    <property type="match status" value="1"/>
</dbReference>
<dbReference type="Proteomes" id="UP000323866">
    <property type="component" value="Unassembled WGS sequence"/>
</dbReference>
<evidence type="ECO:0000313" key="8">
    <source>
        <dbReference type="Proteomes" id="UP000323866"/>
    </source>
</evidence>
<dbReference type="InterPro" id="IPR050187">
    <property type="entry name" value="Lipid_Phosphate_FormReg"/>
</dbReference>
<dbReference type="InterPro" id="IPR016064">
    <property type="entry name" value="NAD/diacylglycerol_kinase_sf"/>
</dbReference>
<evidence type="ECO:0000256" key="4">
    <source>
        <dbReference type="ARBA" id="ARBA00022840"/>
    </source>
</evidence>
<gene>
    <name evidence="7" type="ORF">ACD591_09800</name>
    <name evidence="6" type="ORF">FOE74_17665</name>
</gene>
<reference evidence="6 8" key="2">
    <citation type="submission" date="2019-09" db="EMBL/GenBank/DDBJ databases">
        <title>A bacterium isolated from glacier soil.</title>
        <authorList>
            <person name="Liu Q."/>
        </authorList>
    </citation>
    <scope>NUCLEOTIDE SEQUENCE [LARGE SCALE GENOMIC DNA]</scope>
    <source>
        <strain evidence="6 8">MDT1-10-3</strain>
    </source>
</reference>
<sequence length="295" mass="32079">MTKILFVINPISGDIDKDELTEDIIAFCRQNDLQADYYKTTGEEDDRKLKEKIAAISPDIACAVGGDGTVSLVAKAINKTGVALAIIPQGSGNGLSKDLGIPQNFDEALHLLAEHHIMAIDTLDVNGQLSIHLCDVGFNALVVERFCSGDTRGPGAYAWIAMQEFMAYEPKKYTIIAEGKTIFDAEAFMITVTNAKAFGSNAAINPTGVINDGSFEICVLEPFPKSSSLGILYRLYTDSIDSSVYTHRFSCSSATIINHSNEVCQIDGEPEHFDQELKFTVQPKSLKVVLPHPAE</sequence>
<evidence type="ECO:0000256" key="3">
    <source>
        <dbReference type="ARBA" id="ARBA00022777"/>
    </source>
</evidence>
<dbReference type="GO" id="GO:0016301">
    <property type="term" value="F:kinase activity"/>
    <property type="evidence" value="ECO:0007669"/>
    <property type="project" value="UniProtKB-KW"/>
</dbReference>
<dbReference type="Pfam" id="PF00781">
    <property type="entry name" value="DAGK_cat"/>
    <property type="match status" value="1"/>
</dbReference>
<keyword evidence="4" id="KW-0067">ATP-binding</keyword>
<name>A0A5M8Q7N3_9BACT</name>
<dbReference type="AlphaFoldDB" id="A0A5M8Q7N3"/>
<keyword evidence="3 7" id="KW-0418">Kinase</keyword>
<keyword evidence="1 7" id="KW-0808">Transferase</keyword>
<proteinExistence type="predicted"/>
<keyword evidence="2" id="KW-0547">Nucleotide-binding</keyword>
<dbReference type="PANTHER" id="PTHR12358:SF106">
    <property type="entry name" value="LIPID KINASE YEGS"/>
    <property type="match status" value="1"/>
</dbReference>
<dbReference type="RefSeq" id="WP_149099953.1">
    <property type="nucleotide sequence ID" value="NZ_BMMG01000006.1"/>
</dbReference>
<comment type="caution">
    <text evidence="6">The sequence shown here is derived from an EMBL/GenBank/DDBJ whole genome shotgun (WGS) entry which is preliminary data.</text>
</comment>
<dbReference type="EC" id="2.7.1.-" evidence="7"/>
<reference evidence="6 8" key="1">
    <citation type="submission" date="2019-07" db="EMBL/GenBank/DDBJ databases">
        <authorList>
            <person name="Qu J.-H."/>
        </authorList>
    </citation>
    <scope>NUCLEOTIDE SEQUENCE [LARGE SCALE GENOMIC DNA]</scope>
    <source>
        <strain evidence="6 8">MDT1-10-3</strain>
    </source>
</reference>
<dbReference type="GO" id="GO:0005524">
    <property type="term" value="F:ATP binding"/>
    <property type="evidence" value="ECO:0007669"/>
    <property type="project" value="UniProtKB-KW"/>
</dbReference>
<dbReference type="Proteomes" id="UP001570846">
    <property type="component" value="Unassembled WGS sequence"/>
</dbReference>
<dbReference type="InterPro" id="IPR045540">
    <property type="entry name" value="YegS/DAGK_C"/>
</dbReference>
<keyword evidence="9" id="KW-1185">Reference proteome</keyword>
<dbReference type="Gene3D" id="3.40.50.10330">
    <property type="entry name" value="Probable inorganic polyphosphate/atp-NAD kinase, domain 1"/>
    <property type="match status" value="1"/>
</dbReference>
<dbReference type="PANTHER" id="PTHR12358">
    <property type="entry name" value="SPHINGOSINE KINASE"/>
    <property type="match status" value="1"/>
</dbReference>
<dbReference type="InterPro" id="IPR001206">
    <property type="entry name" value="Diacylglycerol_kinase_cat_dom"/>
</dbReference>
<dbReference type="EMBL" id="VKKZ01000023">
    <property type="protein sequence ID" value="KAA6431935.1"/>
    <property type="molecule type" value="Genomic_DNA"/>
</dbReference>
<evidence type="ECO:0000256" key="1">
    <source>
        <dbReference type="ARBA" id="ARBA00022679"/>
    </source>
</evidence>